<proteinExistence type="predicted"/>
<dbReference type="InterPro" id="IPR016040">
    <property type="entry name" value="NAD(P)-bd_dom"/>
</dbReference>
<dbReference type="Pfam" id="PF13460">
    <property type="entry name" value="NAD_binding_10"/>
    <property type="match status" value="1"/>
</dbReference>
<dbReference type="VEuPathDB" id="FungiDB:PHYBLDRAFT_139941"/>
<evidence type="ECO:0000313" key="2">
    <source>
        <dbReference type="EMBL" id="OAD79930.1"/>
    </source>
</evidence>
<name>A0A167QMJ5_PHYB8</name>
<dbReference type="AlphaFoldDB" id="A0A167QMJ5"/>
<dbReference type="SUPFAM" id="SSF51735">
    <property type="entry name" value="NAD(P)-binding Rossmann-fold domains"/>
    <property type="match status" value="1"/>
</dbReference>
<organism evidence="2 3">
    <name type="scientific">Phycomyces blakesleeanus (strain ATCC 8743b / DSM 1359 / FGSC 10004 / NBRC 33097 / NRRL 1555)</name>
    <dbReference type="NCBI Taxonomy" id="763407"/>
    <lineage>
        <taxon>Eukaryota</taxon>
        <taxon>Fungi</taxon>
        <taxon>Fungi incertae sedis</taxon>
        <taxon>Mucoromycota</taxon>
        <taxon>Mucoromycotina</taxon>
        <taxon>Mucoromycetes</taxon>
        <taxon>Mucorales</taxon>
        <taxon>Phycomycetaceae</taxon>
        <taxon>Phycomyces</taxon>
    </lineage>
</organism>
<feature type="domain" description="NAD(P)-binding" evidence="1">
    <location>
        <begin position="21"/>
        <end position="205"/>
    </location>
</feature>
<dbReference type="STRING" id="763407.A0A167QMJ5"/>
<dbReference type="PANTHER" id="PTHR15020:SF50">
    <property type="entry name" value="UPF0659 PROTEIN YMR090W"/>
    <property type="match status" value="1"/>
</dbReference>
<dbReference type="InterPro" id="IPR036291">
    <property type="entry name" value="NAD(P)-bd_dom_sf"/>
</dbReference>
<keyword evidence="3" id="KW-1185">Reference proteome</keyword>
<sequence>MKITVFGGSKGCSCAMVKQGLVSFPDFQFTLMVRNPGTVQFTEEEKQAIKWVKGDARSKEDVKSAIDGADYVVTSVGSTVNMKTRAMADPGLCRDSMQTLLEVIQELPEQVRPKRLITVSTTGVDGMSEVPYLFRPLYKYLLHAPHEDKREMEKLVRENIVVPDWIIVRPTLLTDGAKTEKYRSGEKLCGYTISREDVGHFVLHQCLGSPQWIKKIPVVSY</sequence>
<reference evidence="3" key="1">
    <citation type="submission" date="2015-06" db="EMBL/GenBank/DDBJ databases">
        <title>Expansion of signal transduction pathways in fungi by whole-genome duplication.</title>
        <authorList>
            <consortium name="DOE Joint Genome Institute"/>
            <person name="Corrochano L.M."/>
            <person name="Kuo A."/>
            <person name="Marcet-Houben M."/>
            <person name="Polaino S."/>
            <person name="Salamov A."/>
            <person name="Villalobos J.M."/>
            <person name="Alvarez M.I."/>
            <person name="Avalos J."/>
            <person name="Benito E.P."/>
            <person name="Benoit I."/>
            <person name="Burger G."/>
            <person name="Camino L.P."/>
            <person name="Canovas D."/>
            <person name="Cerda-Olmedo E."/>
            <person name="Cheng J.-F."/>
            <person name="Dominguez A."/>
            <person name="Elias M."/>
            <person name="Eslava A.P."/>
            <person name="Glaser F."/>
            <person name="Grimwood J."/>
            <person name="Gutierrez G."/>
            <person name="Heitman J."/>
            <person name="Henrissat B."/>
            <person name="Iturriaga E.A."/>
            <person name="Lang B.F."/>
            <person name="Lavin J.L."/>
            <person name="Lee S."/>
            <person name="Li W."/>
            <person name="Lindquist E."/>
            <person name="Lopez-Garcia S."/>
            <person name="Luque E.M."/>
            <person name="Marcos A.T."/>
            <person name="Martin J."/>
            <person name="McCluskey K."/>
            <person name="Medina H.R."/>
            <person name="Miralles-Duran A."/>
            <person name="Miyazaki A."/>
            <person name="Munoz-Torres E."/>
            <person name="Oguiza J.A."/>
            <person name="Ohm R."/>
            <person name="Olmedo M."/>
            <person name="Orejas M."/>
            <person name="Ortiz-Castellanos L."/>
            <person name="Pisabarro A.G."/>
            <person name="Rodriguez-Romero J."/>
            <person name="Ruiz-Herrera J."/>
            <person name="Ruiz-Vazquez R."/>
            <person name="Sanz C."/>
            <person name="Schackwitz W."/>
            <person name="Schmutz J."/>
            <person name="Shahriari M."/>
            <person name="Shelest E."/>
            <person name="Silva-Franco F."/>
            <person name="Soanes D."/>
            <person name="Syed K."/>
            <person name="Tagua V.G."/>
            <person name="Talbot N.J."/>
            <person name="Thon M."/>
            <person name="De vries R.P."/>
            <person name="Wiebenga A."/>
            <person name="Yadav J.S."/>
            <person name="Braun E.L."/>
            <person name="Baker S."/>
            <person name="Garre V."/>
            <person name="Horwitz B."/>
            <person name="Torres-Martinez S."/>
            <person name="Idnurm A."/>
            <person name="Herrera-Estrella A."/>
            <person name="Gabaldon T."/>
            <person name="Grigoriev I.V."/>
        </authorList>
    </citation>
    <scope>NUCLEOTIDE SEQUENCE [LARGE SCALE GENOMIC DNA]</scope>
    <source>
        <strain evidence="3">NRRL 1555(-)</strain>
    </source>
</reference>
<accession>A0A167QMJ5</accession>
<gene>
    <name evidence="2" type="ORF">PHYBLDRAFT_139941</name>
</gene>
<dbReference type="Gene3D" id="3.40.50.720">
    <property type="entry name" value="NAD(P)-binding Rossmann-like Domain"/>
    <property type="match status" value="1"/>
</dbReference>
<evidence type="ECO:0000259" key="1">
    <source>
        <dbReference type="Pfam" id="PF13460"/>
    </source>
</evidence>
<dbReference type="InParanoid" id="A0A167QMJ5"/>
<protein>
    <recommendedName>
        <fullName evidence="1">NAD(P)-binding domain-containing protein</fullName>
    </recommendedName>
</protein>
<dbReference type="GeneID" id="28991213"/>
<dbReference type="EMBL" id="KV440972">
    <property type="protein sequence ID" value="OAD79930.1"/>
    <property type="molecule type" value="Genomic_DNA"/>
</dbReference>
<dbReference type="PANTHER" id="PTHR15020">
    <property type="entry name" value="FLAVIN REDUCTASE-RELATED"/>
    <property type="match status" value="1"/>
</dbReference>
<dbReference type="Proteomes" id="UP000077315">
    <property type="component" value="Unassembled WGS sequence"/>
</dbReference>
<evidence type="ECO:0000313" key="3">
    <source>
        <dbReference type="Proteomes" id="UP000077315"/>
    </source>
</evidence>
<dbReference type="RefSeq" id="XP_018297970.1">
    <property type="nucleotide sequence ID" value="XM_018430307.1"/>
</dbReference>
<dbReference type="OrthoDB" id="63935at2759"/>